<dbReference type="EMBL" id="RQXW01000006">
    <property type="protein sequence ID" value="RTE66166.1"/>
    <property type="molecule type" value="Genomic_DNA"/>
</dbReference>
<dbReference type="OrthoDB" id="9805889at2"/>
<dbReference type="Pfam" id="PF07311">
    <property type="entry name" value="Dodecin"/>
    <property type="match status" value="1"/>
</dbReference>
<organism evidence="1 2">
    <name type="scientific">Amphritea opalescens</name>
    <dbReference type="NCBI Taxonomy" id="2490544"/>
    <lineage>
        <taxon>Bacteria</taxon>
        <taxon>Pseudomonadati</taxon>
        <taxon>Pseudomonadota</taxon>
        <taxon>Gammaproteobacteria</taxon>
        <taxon>Oceanospirillales</taxon>
        <taxon>Oceanospirillaceae</taxon>
        <taxon>Amphritea</taxon>
    </lineage>
</organism>
<dbReference type="PANTHER" id="PTHR39324">
    <property type="entry name" value="CALCIUM DODECIN"/>
    <property type="match status" value="1"/>
</dbReference>
<dbReference type="NCBIfam" id="NF043052">
    <property type="entry name" value="DodecBact"/>
    <property type="match status" value="1"/>
</dbReference>
<dbReference type="InterPro" id="IPR050049">
    <property type="entry name" value="Dodecin_bact"/>
</dbReference>
<proteinExistence type="predicted"/>
<sequence>MSNHHTYRKIEIVGSSPISSDDAIRNALAQCSETIDNMDWFEVIETRGHIINGHIGHFQVTLKVGFRLENS</sequence>
<dbReference type="SUPFAM" id="SSF89807">
    <property type="entry name" value="Dodecin-like"/>
    <property type="match status" value="1"/>
</dbReference>
<reference evidence="1 2" key="1">
    <citation type="submission" date="2018-11" db="EMBL/GenBank/DDBJ databases">
        <title>The draft genome sequence of Amphritea opalescens ANRC-JH13T.</title>
        <authorList>
            <person name="Fang Z."/>
            <person name="Zhang Y."/>
            <person name="Han X."/>
        </authorList>
    </citation>
    <scope>NUCLEOTIDE SEQUENCE [LARGE SCALE GENOMIC DNA]</scope>
    <source>
        <strain evidence="1 2">ANRC-JH13</strain>
    </source>
</reference>
<keyword evidence="2" id="KW-1185">Reference proteome</keyword>
<dbReference type="AlphaFoldDB" id="A0A430KRR1"/>
<dbReference type="Gene3D" id="3.30.1660.10">
    <property type="entry name" value="Flavin-binding protein dodecin"/>
    <property type="match status" value="1"/>
</dbReference>
<dbReference type="InterPro" id="IPR036694">
    <property type="entry name" value="Dodecin-like_sf"/>
</dbReference>
<evidence type="ECO:0000313" key="2">
    <source>
        <dbReference type="Proteomes" id="UP000283087"/>
    </source>
</evidence>
<evidence type="ECO:0000313" key="1">
    <source>
        <dbReference type="EMBL" id="RTE66166.1"/>
    </source>
</evidence>
<comment type="caution">
    <text evidence="1">The sequence shown here is derived from an EMBL/GenBank/DDBJ whole genome shotgun (WGS) entry which is preliminary data.</text>
</comment>
<dbReference type="RefSeq" id="WP_126158239.1">
    <property type="nucleotide sequence ID" value="NZ_RQXW01000006.1"/>
</dbReference>
<gene>
    <name evidence="1" type="ORF">EH243_08590</name>
</gene>
<dbReference type="PANTHER" id="PTHR39324:SF1">
    <property type="entry name" value="CALCIUM DODECIN"/>
    <property type="match status" value="1"/>
</dbReference>
<name>A0A430KRR1_9GAMM</name>
<protein>
    <submittedName>
        <fullName evidence="1">Dodecin flavoprotein</fullName>
    </submittedName>
</protein>
<dbReference type="InterPro" id="IPR025543">
    <property type="entry name" value="Dodecin-like"/>
</dbReference>
<dbReference type="Proteomes" id="UP000283087">
    <property type="component" value="Unassembled WGS sequence"/>
</dbReference>
<accession>A0A430KRR1</accession>
<dbReference type="InterPro" id="IPR009923">
    <property type="entry name" value="Dodecin"/>
</dbReference>